<reference evidence="1 2" key="1">
    <citation type="submission" date="2015-01" db="EMBL/GenBank/DDBJ databases">
        <title>Evolution of Trichinella species and genotypes.</title>
        <authorList>
            <person name="Korhonen P.K."/>
            <person name="Edoardo P."/>
            <person name="Giuseppe L.R."/>
            <person name="Gasser R.B."/>
        </authorList>
    </citation>
    <scope>NUCLEOTIDE SEQUENCE [LARGE SCALE GENOMIC DNA]</scope>
    <source>
        <strain evidence="1">ISS1980</strain>
    </source>
</reference>
<evidence type="ECO:0000313" key="2">
    <source>
        <dbReference type="Proteomes" id="UP000054843"/>
    </source>
</evidence>
<dbReference type="AlphaFoldDB" id="A0A0V1N606"/>
<accession>A0A0V1N606</accession>
<gene>
    <name evidence="1" type="ORF">T10_5740</name>
</gene>
<dbReference type="EMBL" id="JYDO01000006">
    <property type="protein sequence ID" value="KRZ79441.1"/>
    <property type="molecule type" value="Genomic_DNA"/>
</dbReference>
<evidence type="ECO:0000313" key="1">
    <source>
        <dbReference type="EMBL" id="KRZ79441.1"/>
    </source>
</evidence>
<dbReference type="Proteomes" id="UP000054843">
    <property type="component" value="Unassembled WGS sequence"/>
</dbReference>
<proteinExistence type="predicted"/>
<name>A0A0V1N606_9BILA</name>
<protein>
    <submittedName>
        <fullName evidence="1">Uncharacterized protein</fullName>
    </submittedName>
</protein>
<comment type="caution">
    <text evidence="1">The sequence shown here is derived from an EMBL/GenBank/DDBJ whole genome shotgun (WGS) entry which is preliminary data.</text>
</comment>
<sequence length="73" mass="8488">MKIFNEPDIACSDSSYNVLVLILDQKMNNLQKLQQHVIELASHVDQLHEILMVFQFYAAALITLQKCRLKHSF</sequence>
<organism evidence="1 2">
    <name type="scientific">Trichinella papuae</name>
    <dbReference type="NCBI Taxonomy" id="268474"/>
    <lineage>
        <taxon>Eukaryota</taxon>
        <taxon>Metazoa</taxon>
        <taxon>Ecdysozoa</taxon>
        <taxon>Nematoda</taxon>
        <taxon>Enoplea</taxon>
        <taxon>Dorylaimia</taxon>
        <taxon>Trichinellida</taxon>
        <taxon>Trichinellidae</taxon>
        <taxon>Trichinella</taxon>
    </lineage>
</organism>
<keyword evidence="2" id="KW-1185">Reference proteome</keyword>